<dbReference type="HOGENOM" id="CLU_023257_6_0_1"/>
<evidence type="ECO:0000313" key="6">
    <source>
        <dbReference type="EMBL" id="KIW45976.1"/>
    </source>
</evidence>
<dbReference type="FunFam" id="3.30.70.360:FF:000001">
    <property type="entry name" value="N-acetyldiaminopimelate deacetylase"/>
    <property type="match status" value="1"/>
</dbReference>
<dbReference type="AlphaFoldDB" id="A0A0D2B1G8"/>
<evidence type="ECO:0000256" key="3">
    <source>
        <dbReference type="ARBA" id="ARBA00022801"/>
    </source>
</evidence>
<feature type="binding site" evidence="4">
    <location>
        <position position="117"/>
    </location>
    <ligand>
        <name>Mn(2+)</name>
        <dbReference type="ChEBI" id="CHEBI:29035"/>
        <label>2</label>
    </ligand>
</feature>
<dbReference type="SUPFAM" id="SSF55031">
    <property type="entry name" value="Bacterial exopeptidase dimerisation domain"/>
    <property type="match status" value="1"/>
</dbReference>
<dbReference type="Gene3D" id="3.40.630.10">
    <property type="entry name" value="Zn peptidases"/>
    <property type="match status" value="1"/>
</dbReference>
<feature type="domain" description="Peptidase M20 dimerisation" evidence="5">
    <location>
        <begin position="203"/>
        <end position="300"/>
    </location>
</feature>
<reference evidence="6 7" key="1">
    <citation type="submission" date="2015-01" db="EMBL/GenBank/DDBJ databases">
        <title>The Genome Sequence of Exophiala oligosperma CBS72588.</title>
        <authorList>
            <consortium name="The Broad Institute Genomics Platform"/>
            <person name="Cuomo C."/>
            <person name="de Hoog S."/>
            <person name="Gorbushina A."/>
            <person name="Stielow B."/>
            <person name="Teixiera M."/>
            <person name="Abouelleil A."/>
            <person name="Chapman S.B."/>
            <person name="Priest M."/>
            <person name="Young S.K."/>
            <person name="Wortman J."/>
            <person name="Nusbaum C."/>
            <person name="Birren B."/>
        </authorList>
    </citation>
    <scope>NUCLEOTIDE SEQUENCE [LARGE SCALE GENOMIC DNA]</scope>
    <source>
        <strain evidence="6 7">CBS 72588</strain>
    </source>
</reference>
<sequence>MSQIPALIEQFRPDLVRYENLYKKLHANPELSHHEVETASLIVQHLTGLSGELDIRTGIGGNGLIAILHNGPGPTALLRADMDALPVAERTNLEYASHRKHLGKDGLERPVAHACGHDVHVVCLLIAAEALINARRAWAGTIVFLFQPAEEAGDGALGMVNDGLYDASRHNCPLPDIVLGQHVAPIRAGIVTSKTGAIMSSSDSLKVTIFGRGGHASMPHHCIDPVVIASHIVVRLQTISSRVIPPDEVAIITVGSIHAGEAENVICDHAFFTINIRTLNEEVRLTVLKHINSVIKAECEASFCEKPPQIDHHMSLPTTSNAADVETRLQATLREFFGPVFMVAPKSSLASEDFSILASSIGKPYCFWLFGGTDAELWDRMEAQGKLDKIPINHSAEFAPVIEPTLQTGGDAMVAAALTFLGQPSS</sequence>
<keyword evidence="7" id="KW-1185">Reference proteome</keyword>
<organism evidence="6 7">
    <name type="scientific">Exophiala oligosperma</name>
    <dbReference type="NCBI Taxonomy" id="215243"/>
    <lineage>
        <taxon>Eukaryota</taxon>
        <taxon>Fungi</taxon>
        <taxon>Dikarya</taxon>
        <taxon>Ascomycota</taxon>
        <taxon>Pezizomycotina</taxon>
        <taxon>Eurotiomycetes</taxon>
        <taxon>Chaetothyriomycetidae</taxon>
        <taxon>Chaetothyriales</taxon>
        <taxon>Herpotrichiellaceae</taxon>
        <taxon>Exophiala</taxon>
    </lineage>
</organism>
<dbReference type="EMBL" id="KN847333">
    <property type="protein sequence ID" value="KIW45976.1"/>
    <property type="molecule type" value="Genomic_DNA"/>
</dbReference>
<comment type="cofactor">
    <cofactor evidence="4">
        <name>Mn(2+)</name>
        <dbReference type="ChEBI" id="CHEBI:29035"/>
    </cofactor>
    <text evidence="4">The Mn(2+) ion enhances activity.</text>
</comment>
<dbReference type="InterPro" id="IPR036264">
    <property type="entry name" value="Bact_exopeptidase_dim_dom"/>
</dbReference>
<protein>
    <recommendedName>
        <fullName evidence="5">Peptidase M20 dimerisation domain-containing protein</fullName>
    </recommendedName>
</protein>
<proteinExistence type="inferred from homology"/>
<dbReference type="InterPro" id="IPR017439">
    <property type="entry name" value="Amidohydrolase"/>
</dbReference>
<dbReference type="PIRSF" id="PIRSF005962">
    <property type="entry name" value="Pept_M20D_amidohydro"/>
    <property type="match status" value="1"/>
</dbReference>
<evidence type="ECO:0000256" key="4">
    <source>
        <dbReference type="PIRSR" id="PIRSR005962-1"/>
    </source>
</evidence>
<dbReference type="STRING" id="215243.A0A0D2B1G8"/>
<dbReference type="GO" id="GO:0046872">
    <property type="term" value="F:metal ion binding"/>
    <property type="evidence" value="ECO:0007669"/>
    <property type="project" value="UniProtKB-KW"/>
</dbReference>
<dbReference type="OrthoDB" id="6119954at2759"/>
<evidence type="ECO:0000313" key="7">
    <source>
        <dbReference type="Proteomes" id="UP000053342"/>
    </source>
</evidence>
<name>A0A0D2B1G8_9EURO</name>
<evidence type="ECO:0000259" key="5">
    <source>
        <dbReference type="Pfam" id="PF07687"/>
    </source>
</evidence>
<dbReference type="Proteomes" id="UP000053342">
    <property type="component" value="Unassembled WGS sequence"/>
</dbReference>
<keyword evidence="4" id="KW-0464">Manganese</keyword>
<evidence type="ECO:0000256" key="1">
    <source>
        <dbReference type="ARBA" id="ARBA00006153"/>
    </source>
</evidence>
<dbReference type="VEuPathDB" id="FungiDB:PV06_01672"/>
<comment type="similarity">
    <text evidence="1">Belongs to the peptidase M20 family.</text>
</comment>
<accession>A0A0D2B1G8</accession>
<feature type="binding site" evidence="4">
    <location>
        <position position="151"/>
    </location>
    <ligand>
        <name>Mn(2+)</name>
        <dbReference type="ChEBI" id="CHEBI:29035"/>
        <label>2</label>
    </ligand>
</feature>
<dbReference type="InterPro" id="IPR002933">
    <property type="entry name" value="Peptidase_M20"/>
</dbReference>
<evidence type="ECO:0000256" key="2">
    <source>
        <dbReference type="ARBA" id="ARBA00006247"/>
    </source>
</evidence>
<dbReference type="Pfam" id="PF01546">
    <property type="entry name" value="Peptidase_M20"/>
    <property type="match status" value="1"/>
</dbReference>
<keyword evidence="4" id="KW-0479">Metal-binding</keyword>
<feature type="binding site" evidence="4">
    <location>
        <position position="115"/>
    </location>
    <ligand>
        <name>Mn(2+)</name>
        <dbReference type="ChEBI" id="CHEBI:29035"/>
        <label>2</label>
    </ligand>
</feature>
<feature type="binding site" evidence="4">
    <location>
        <position position="182"/>
    </location>
    <ligand>
        <name>Mn(2+)</name>
        <dbReference type="ChEBI" id="CHEBI:29035"/>
        <label>2</label>
    </ligand>
</feature>
<keyword evidence="3" id="KW-0378">Hydrolase</keyword>
<dbReference type="GeneID" id="27353746"/>
<dbReference type="NCBIfam" id="TIGR01891">
    <property type="entry name" value="amidohydrolases"/>
    <property type="match status" value="1"/>
</dbReference>
<gene>
    <name evidence="6" type="ORF">PV06_01672</name>
</gene>
<dbReference type="PANTHER" id="PTHR11014:SF63">
    <property type="entry name" value="METALLOPEPTIDASE, PUTATIVE (AFU_ORTHOLOGUE AFUA_6G09600)-RELATED"/>
    <property type="match status" value="1"/>
</dbReference>
<dbReference type="SUPFAM" id="SSF53187">
    <property type="entry name" value="Zn-dependent exopeptidases"/>
    <property type="match status" value="1"/>
</dbReference>
<dbReference type="Pfam" id="PF07687">
    <property type="entry name" value="M20_dimer"/>
    <property type="match status" value="1"/>
</dbReference>
<dbReference type="GO" id="GO:0016787">
    <property type="term" value="F:hydrolase activity"/>
    <property type="evidence" value="ECO:0007669"/>
    <property type="project" value="UniProtKB-KW"/>
</dbReference>
<dbReference type="Gene3D" id="3.30.70.360">
    <property type="match status" value="1"/>
</dbReference>
<dbReference type="RefSeq" id="XP_016266192.1">
    <property type="nucleotide sequence ID" value="XM_016402295.1"/>
</dbReference>
<dbReference type="InterPro" id="IPR011650">
    <property type="entry name" value="Peptidase_M20_dimer"/>
</dbReference>
<dbReference type="PANTHER" id="PTHR11014">
    <property type="entry name" value="PEPTIDASE M20 FAMILY MEMBER"/>
    <property type="match status" value="1"/>
</dbReference>
<comment type="similarity">
    <text evidence="2">Belongs to the peptidase M20A family.</text>
</comment>